<dbReference type="OrthoDB" id="3537879at2"/>
<evidence type="ECO:0000313" key="2">
    <source>
        <dbReference type="Proteomes" id="UP000236723"/>
    </source>
</evidence>
<dbReference type="Proteomes" id="UP000236723">
    <property type="component" value="Unassembled WGS sequence"/>
</dbReference>
<name>A0A1H6C868_9ACTN</name>
<evidence type="ECO:0000313" key="1">
    <source>
        <dbReference type="EMBL" id="SEG69180.1"/>
    </source>
</evidence>
<dbReference type="AlphaFoldDB" id="A0A1H6C868"/>
<sequence>MLYDYFAAADDGEAASVLGRRGGPDGSGFDSVVTKGIDPAVHMGTLEELLTGRPLREVFADPRSARPVGPVPRAGEPGVVTLTDSLARALATVDGAMIAETAVHWSESEEFHGEADPLDLAEFLMDLAEVARRAAGRGHRLYCRSAP</sequence>
<reference evidence="2" key="1">
    <citation type="submission" date="2016-10" db="EMBL/GenBank/DDBJ databases">
        <authorList>
            <person name="Varghese N."/>
            <person name="Submissions S."/>
        </authorList>
    </citation>
    <scope>NUCLEOTIDE SEQUENCE [LARGE SCALE GENOMIC DNA]</scope>
    <source>
        <strain evidence="2">DSM 43163</strain>
    </source>
</reference>
<accession>A0A1H6C868</accession>
<keyword evidence="2" id="KW-1185">Reference proteome</keyword>
<dbReference type="EMBL" id="FNVO01000009">
    <property type="protein sequence ID" value="SEG69180.1"/>
    <property type="molecule type" value="Genomic_DNA"/>
</dbReference>
<proteinExistence type="predicted"/>
<protein>
    <submittedName>
        <fullName evidence="1">Uncharacterized protein</fullName>
    </submittedName>
</protein>
<organism evidence="1 2">
    <name type="scientific">Thermomonospora echinospora</name>
    <dbReference type="NCBI Taxonomy" id="1992"/>
    <lineage>
        <taxon>Bacteria</taxon>
        <taxon>Bacillati</taxon>
        <taxon>Actinomycetota</taxon>
        <taxon>Actinomycetes</taxon>
        <taxon>Streptosporangiales</taxon>
        <taxon>Thermomonosporaceae</taxon>
        <taxon>Thermomonospora</taxon>
    </lineage>
</organism>
<gene>
    <name evidence="1" type="ORF">SAMN04489712_10958</name>
</gene>
<dbReference type="RefSeq" id="WP_103939515.1">
    <property type="nucleotide sequence ID" value="NZ_FNVO01000009.1"/>
</dbReference>